<comment type="subcellular location">
    <subcellularLocation>
        <location evidence="1 11">Cell outer membrane</location>
        <topology evidence="1 11">Multi-pass membrane protein</topology>
    </subcellularLocation>
</comment>
<evidence type="ECO:0000313" key="14">
    <source>
        <dbReference type="Proteomes" id="UP001247805"/>
    </source>
</evidence>
<dbReference type="InterPro" id="IPR000531">
    <property type="entry name" value="Beta-barrel_TonB"/>
</dbReference>
<dbReference type="PROSITE" id="PS52016">
    <property type="entry name" value="TONB_DEPENDENT_REC_3"/>
    <property type="match status" value="1"/>
</dbReference>
<dbReference type="Gene3D" id="2.40.170.20">
    <property type="entry name" value="TonB-dependent receptor, beta-barrel domain"/>
    <property type="match status" value="1"/>
</dbReference>
<feature type="domain" description="TonB-dependent receptor-like beta-barrel" evidence="12">
    <location>
        <begin position="10"/>
        <end position="147"/>
    </location>
</feature>
<dbReference type="RefSeq" id="WP_316028115.1">
    <property type="nucleotide sequence ID" value="NZ_JAWDIO010000002.1"/>
</dbReference>
<sequence>MEKEAITSAQQYRHNRGAFVEYQSELVSNLFITAGLRYDDNDDFGDYTTYRLSSAYIWPIGNNELKLRGAIGTGFRAPSLYEVEYNRGPWASSPASETELKQEETQGYELAVEYSTENGSHYEIVYFDQEIDDSIYFDLANFSGYLQDIGKSFSKRCGVDCFY</sequence>
<organism evidence="13 14">
    <name type="scientific">Paraglaciecola aquimarina</name>
    <dbReference type="NCBI Taxonomy" id="1235557"/>
    <lineage>
        <taxon>Bacteria</taxon>
        <taxon>Pseudomonadati</taxon>
        <taxon>Pseudomonadota</taxon>
        <taxon>Gammaproteobacteria</taxon>
        <taxon>Alteromonadales</taxon>
        <taxon>Alteromonadaceae</taxon>
        <taxon>Paraglaciecola</taxon>
    </lineage>
</organism>
<evidence type="ECO:0000256" key="7">
    <source>
        <dbReference type="ARBA" id="ARBA00023077"/>
    </source>
</evidence>
<keyword evidence="4 11" id="KW-1134">Transmembrane beta strand</keyword>
<dbReference type="SUPFAM" id="SSF56935">
    <property type="entry name" value="Porins"/>
    <property type="match status" value="1"/>
</dbReference>
<dbReference type="EMBL" id="JAWDIO010000002">
    <property type="protein sequence ID" value="MDU0356018.1"/>
    <property type="molecule type" value="Genomic_DNA"/>
</dbReference>
<gene>
    <name evidence="13" type="ORF">RS130_20895</name>
</gene>
<proteinExistence type="inferred from homology"/>
<dbReference type="Pfam" id="PF00593">
    <property type="entry name" value="TonB_dep_Rec_b-barrel"/>
    <property type="match status" value="1"/>
</dbReference>
<evidence type="ECO:0000256" key="9">
    <source>
        <dbReference type="ARBA" id="ARBA00023170"/>
    </source>
</evidence>
<evidence type="ECO:0000259" key="12">
    <source>
        <dbReference type="Pfam" id="PF00593"/>
    </source>
</evidence>
<comment type="caution">
    <text evidence="13">The sequence shown here is derived from an EMBL/GenBank/DDBJ whole genome shotgun (WGS) entry which is preliminary data.</text>
</comment>
<dbReference type="InterPro" id="IPR039426">
    <property type="entry name" value="TonB-dep_rcpt-like"/>
</dbReference>
<evidence type="ECO:0000256" key="10">
    <source>
        <dbReference type="ARBA" id="ARBA00023237"/>
    </source>
</evidence>
<keyword evidence="8 11" id="KW-0472">Membrane</keyword>
<keyword evidence="5 11" id="KW-0812">Transmembrane</keyword>
<keyword evidence="14" id="KW-1185">Reference proteome</keyword>
<keyword evidence="9 13" id="KW-0675">Receptor</keyword>
<accession>A0ABU3T1D3</accession>
<keyword evidence="7" id="KW-0798">TonB box</keyword>
<evidence type="ECO:0000256" key="6">
    <source>
        <dbReference type="ARBA" id="ARBA00022729"/>
    </source>
</evidence>
<dbReference type="PANTHER" id="PTHR30069:SF29">
    <property type="entry name" value="HEMOGLOBIN AND HEMOGLOBIN-HAPTOGLOBIN-BINDING PROTEIN 1-RELATED"/>
    <property type="match status" value="1"/>
</dbReference>
<evidence type="ECO:0000313" key="13">
    <source>
        <dbReference type="EMBL" id="MDU0356018.1"/>
    </source>
</evidence>
<comment type="similarity">
    <text evidence="2">Belongs to the TonB-dependent receptor family. Hemoglobin/haptoglobin binding protein subfamily.</text>
</comment>
<name>A0ABU3T1D3_9ALTE</name>
<dbReference type="PANTHER" id="PTHR30069">
    <property type="entry name" value="TONB-DEPENDENT OUTER MEMBRANE RECEPTOR"/>
    <property type="match status" value="1"/>
</dbReference>
<dbReference type="InterPro" id="IPR036942">
    <property type="entry name" value="Beta-barrel_TonB_sf"/>
</dbReference>
<protein>
    <submittedName>
        <fullName evidence="13">TonB-dependent receptor</fullName>
    </submittedName>
</protein>
<evidence type="ECO:0000256" key="1">
    <source>
        <dbReference type="ARBA" id="ARBA00004571"/>
    </source>
</evidence>
<keyword evidence="10 11" id="KW-0998">Cell outer membrane</keyword>
<evidence type="ECO:0000256" key="5">
    <source>
        <dbReference type="ARBA" id="ARBA00022692"/>
    </source>
</evidence>
<evidence type="ECO:0000256" key="3">
    <source>
        <dbReference type="ARBA" id="ARBA00022448"/>
    </source>
</evidence>
<keyword evidence="3 11" id="KW-0813">Transport</keyword>
<reference evidence="13 14" key="1">
    <citation type="submission" date="2023-10" db="EMBL/GenBank/DDBJ databases">
        <title>Glaciecola aquimarina strain GGW-M5 nov., isolated from a coastal seawater.</title>
        <authorList>
            <person name="Bayburt H."/>
            <person name="Kim J.M."/>
            <person name="Choi B.J."/>
            <person name="Jeon C.O."/>
        </authorList>
    </citation>
    <scope>NUCLEOTIDE SEQUENCE [LARGE SCALE GENOMIC DNA]</scope>
    <source>
        <strain evidence="13 14">KCTC 32108</strain>
    </source>
</reference>
<evidence type="ECO:0000256" key="2">
    <source>
        <dbReference type="ARBA" id="ARBA00008143"/>
    </source>
</evidence>
<evidence type="ECO:0000256" key="4">
    <source>
        <dbReference type="ARBA" id="ARBA00022452"/>
    </source>
</evidence>
<keyword evidence="6" id="KW-0732">Signal</keyword>
<evidence type="ECO:0000256" key="8">
    <source>
        <dbReference type="ARBA" id="ARBA00023136"/>
    </source>
</evidence>
<dbReference type="Proteomes" id="UP001247805">
    <property type="component" value="Unassembled WGS sequence"/>
</dbReference>
<evidence type="ECO:0000256" key="11">
    <source>
        <dbReference type="PROSITE-ProRule" id="PRU01360"/>
    </source>
</evidence>